<feature type="compositionally biased region" description="Low complexity" evidence="1">
    <location>
        <begin position="318"/>
        <end position="329"/>
    </location>
</feature>
<accession>A0ABP8KKS8</accession>
<proteinExistence type="predicted"/>
<comment type="caution">
    <text evidence="4">The sequence shown here is derived from an EMBL/GenBank/DDBJ whole genome shotgun (WGS) entry which is preliminary data.</text>
</comment>
<feature type="compositionally biased region" description="Basic and acidic residues" evidence="1">
    <location>
        <begin position="333"/>
        <end position="342"/>
    </location>
</feature>
<organism evidence="4 5">
    <name type="scientific">Nibrella viscosa</name>
    <dbReference type="NCBI Taxonomy" id="1084524"/>
    <lineage>
        <taxon>Bacteria</taxon>
        <taxon>Pseudomonadati</taxon>
        <taxon>Bacteroidota</taxon>
        <taxon>Cytophagia</taxon>
        <taxon>Cytophagales</taxon>
        <taxon>Spirosomataceae</taxon>
        <taxon>Nibrella</taxon>
    </lineage>
</organism>
<gene>
    <name evidence="4" type="ORF">GCM10023187_30890</name>
</gene>
<keyword evidence="2" id="KW-0812">Transmembrane</keyword>
<dbReference type="Pfam" id="PF02470">
    <property type="entry name" value="MlaD"/>
    <property type="match status" value="1"/>
</dbReference>
<keyword evidence="2" id="KW-1133">Transmembrane helix</keyword>
<name>A0ABP8KKS8_9BACT</name>
<feature type="domain" description="Mce/MlaD" evidence="3">
    <location>
        <begin position="37"/>
        <end position="112"/>
    </location>
</feature>
<evidence type="ECO:0000256" key="1">
    <source>
        <dbReference type="SAM" id="MobiDB-lite"/>
    </source>
</evidence>
<evidence type="ECO:0000259" key="3">
    <source>
        <dbReference type="Pfam" id="PF02470"/>
    </source>
</evidence>
<keyword evidence="5" id="KW-1185">Reference proteome</keyword>
<feature type="region of interest" description="Disordered" evidence="1">
    <location>
        <begin position="304"/>
        <end position="342"/>
    </location>
</feature>
<protein>
    <submittedName>
        <fullName evidence="4">MlaD family protein</fullName>
    </submittedName>
</protein>
<keyword evidence="2" id="KW-0472">Membrane</keyword>
<evidence type="ECO:0000313" key="5">
    <source>
        <dbReference type="Proteomes" id="UP001500936"/>
    </source>
</evidence>
<evidence type="ECO:0000256" key="2">
    <source>
        <dbReference type="SAM" id="Phobius"/>
    </source>
</evidence>
<dbReference type="InterPro" id="IPR052336">
    <property type="entry name" value="MlaD_Phospholipid_Transporter"/>
</dbReference>
<dbReference type="EMBL" id="BAABHB010000005">
    <property type="protein sequence ID" value="GAA4408663.1"/>
    <property type="molecule type" value="Genomic_DNA"/>
</dbReference>
<dbReference type="RefSeq" id="WP_345268678.1">
    <property type="nucleotide sequence ID" value="NZ_BAABHB010000005.1"/>
</dbReference>
<dbReference type="InterPro" id="IPR003399">
    <property type="entry name" value="Mce/MlaD"/>
</dbReference>
<reference evidence="5" key="1">
    <citation type="journal article" date="2019" name="Int. J. Syst. Evol. Microbiol.">
        <title>The Global Catalogue of Microorganisms (GCM) 10K type strain sequencing project: providing services to taxonomists for standard genome sequencing and annotation.</title>
        <authorList>
            <consortium name="The Broad Institute Genomics Platform"/>
            <consortium name="The Broad Institute Genome Sequencing Center for Infectious Disease"/>
            <person name="Wu L."/>
            <person name="Ma J."/>
        </authorList>
    </citation>
    <scope>NUCLEOTIDE SEQUENCE [LARGE SCALE GENOMIC DNA]</scope>
    <source>
        <strain evidence="5">JCM 17925</strain>
    </source>
</reference>
<feature type="transmembrane region" description="Helical" evidence="2">
    <location>
        <begin position="9"/>
        <end position="27"/>
    </location>
</feature>
<evidence type="ECO:0000313" key="4">
    <source>
        <dbReference type="EMBL" id="GAA4408663.1"/>
    </source>
</evidence>
<dbReference type="Proteomes" id="UP001500936">
    <property type="component" value="Unassembled WGS sequence"/>
</dbReference>
<sequence>MKLSRESKVGVLAVVTLAMLYFGFNYLKGSDFFSGNRQYVVIYNSIDGLAPSNSVLINGLSVGRVKKIEILQKQNNKLLVTLDVQNKIRLNEGTRAILADGGILGGKVIRLEVSQTGRELENGDTLRGTQESGIADMVREKTLPVLNNIDSMTHNMNRILLQFDQTGIVLNRTLQAAEAATGTVQLTIAENRANIRTLLTTMNRLSADLIETERQVRPLLTKTSTFVDSLNALQLRQTLANLNGTINNMKGMLADIERGQGTLGRLANDQILYVNMTNTTASLDRLLTDLRENPKRYVHFSLFGGKDKNKQAPPVPPTSSTTTVTTTTSIRVDTTRKAADQE</sequence>
<dbReference type="PANTHER" id="PTHR33371">
    <property type="entry name" value="INTERMEMBRANE PHOSPHOLIPID TRANSPORT SYSTEM BINDING PROTEIN MLAD-RELATED"/>
    <property type="match status" value="1"/>
</dbReference>
<dbReference type="PANTHER" id="PTHR33371:SF4">
    <property type="entry name" value="INTERMEMBRANE PHOSPHOLIPID TRANSPORT SYSTEM BINDING PROTEIN MLAD"/>
    <property type="match status" value="1"/>
</dbReference>